<evidence type="ECO:0000256" key="1">
    <source>
        <dbReference type="SAM" id="Phobius"/>
    </source>
</evidence>
<evidence type="ECO:0000313" key="3">
    <source>
        <dbReference type="Proteomes" id="UP000243077"/>
    </source>
</evidence>
<feature type="transmembrane region" description="Helical" evidence="1">
    <location>
        <begin position="68"/>
        <end position="90"/>
    </location>
</feature>
<feature type="transmembrane region" description="Helical" evidence="1">
    <location>
        <begin position="130"/>
        <end position="147"/>
    </location>
</feature>
<dbReference type="KEGG" id="psai:C3B54_11165"/>
<dbReference type="AlphaFoldDB" id="A0A2L2BNC4"/>
<name>A0A2L2BNC4_9MICO</name>
<keyword evidence="1" id="KW-1133">Transmembrane helix</keyword>
<feature type="transmembrane region" description="Helical" evidence="1">
    <location>
        <begin position="37"/>
        <end position="61"/>
    </location>
</feature>
<keyword evidence="1" id="KW-0472">Membrane</keyword>
<feature type="transmembrane region" description="Helical" evidence="1">
    <location>
        <begin position="153"/>
        <end position="176"/>
    </location>
</feature>
<dbReference type="Proteomes" id="UP000243077">
    <property type="component" value="Chromosome"/>
</dbReference>
<feature type="transmembrane region" description="Helical" evidence="1">
    <location>
        <begin position="96"/>
        <end position="118"/>
    </location>
</feature>
<evidence type="ECO:0000313" key="2">
    <source>
        <dbReference type="EMBL" id="AVG23169.1"/>
    </source>
</evidence>
<sequence length="190" mass="20090">MSGALDPVKVSIRLDVASAAVAAVLAVVSIFNRIEDAQVGLVVWGGFLVILGVAHTSVLIASGRPTGWWSWWVGHSLTAVLIGIFTLWFVPTGSVALLTWSIVVWAVVAGGASVVQGFRQQRAQAIRSDWITVGVGTLFFGLLVLIVPPEVYWLLGLAGVWAAMLTVFVVIAALSARPGANDQNRSGEDN</sequence>
<feature type="transmembrane region" description="Helical" evidence="1">
    <location>
        <begin position="12"/>
        <end position="31"/>
    </location>
</feature>
<dbReference type="EMBL" id="CP026923">
    <property type="protein sequence ID" value="AVG23169.1"/>
    <property type="molecule type" value="Genomic_DNA"/>
</dbReference>
<organism evidence="2 3">
    <name type="scientific">Pontimonas salivibrio</name>
    <dbReference type="NCBI Taxonomy" id="1159327"/>
    <lineage>
        <taxon>Bacteria</taxon>
        <taxon>Bacillati</taxon>
        <taxon>Actinomycetota</taxon>
        <taxon>Actinomycetes</taxon>
        <taxon>Micrococcales</taxon>
        <taxon>Microbacteriaceae</taxon>
        <taxon>Pontimonas</taxon>
    </lineage>
</organism>
<keyword evidence="3" id="KW-1185">Reference proteome</keyword>
<protein>
    <submittedName>
        <fullName evidence="2">Acid resistance membrane protein HdeD</fullName>
    </submittedName>
</protein>
<reference evidence="2 3" key="1">
    <citation type="submission" date="2018-02" db="EMBL/GenBank/DDBJ databases">
        <title>Complete genome of the streamlined marine actinobacterium Pontimonas salivibrio CL-TW6 adapted to coastal planktonic lifestype.</title>
        <authorList>
            <person name="Cho B.C."/>
            <person name="Hardies S.C."/>
            <person name="Jang G.I."/>
            <person name="Hwang C.Y."/>
        </authorList>
    </citation>
    <scope>NUCLEOTIDE SEQUENCE [LARGE SCALE GENOMIC DNA]</scope>
    <source>
        <strain evidence="2 3">CL-TW6</strain>
    </source>
</reference>
<dbReference type="RefSeq" id="WP_104912823.1">
    <property type="nucleotide sequence ID" value="NZ_CP026923.1"/>
</dbReference>
<gene>
    <name evidence="2" type="ORF">C3B54_11165</name>
</gene>
<accession>A0A2L2BNC4</accession>
<keyword evidence="1" id="KW-0812">Transmembrane</keyword>
<proteinExistence type="predicted"/>